<feature type="region of interest" description="Disordered" evidence="1">
    <location>
        <begin position="1"/>
        <end position="56"/>
    </location>
</feature>
<accession>A0ABD2LHV9</accession>
<dbReference type="EMBL" id="JBICBT010000407">
    <property type="protein sequence ID" value="KAL3114798.1"/>
    <property type="molecule type" value="Genomic_DNA"/>
</dbReference>
<evidence type="ECO:0000256" key="1">
    <source>
        <dbReference type="SAM" id="MobiDB-lite"/>
    </source>
</evidence>
<reference evidence="3 4" key="1">
    <citation type="submission" date="2024-10" db="EMBL/GenBank/DDBJ databases">
        <authorList>
            <person name="Kim D."/>
        </authorList>
    </citation>
    <scope>NUCLEOTIDE SEQUENCE [LARGE SCALE GENOMIC DNA]</scope>
    <source>
        <strain evidence="3">BH-2024</strain>
    </source>
</reference>
<dbReference type="Gene3D" id="2.60.120.920">
    <property type="match status" value="1"/>
</dbReference>
<feature type="compositionally biased region" description="Low complexity" evidence="1">
    <location>
        <begin position="1"/>
        <end position="12"/>
    </location>
</feature>
<gene>
    <name evidence="3" type="ORF">niasHT_014612</name>
</gene>
<dbReference type="InterPro" id="IPR013320">
    <property type="entry name" value="ConA-like_dom_sf"/>
</dbReference>
<keyword evidence="4" id="KW-1185">Reference proteome</keyword>
<name>A0ABD2LHV9_9BILA</name>
<evidence type="ECO:0000313" key="3">
    <source>
        <dbReference type="EMBL" id="KAL3114798.1"/>
    </source>
</evidence>
<dbReference type="InterPro" id="IPR044736">
    <property type="entry name" value="Gid1/RanBPM/SPLA_SPRY"/>
</dbReference>
<comment type="caution">
    <text evidence="3">The sequence shown here is derived from an EMBL/GenBank/DDBJ whole genome shotgun (WGS) entry which is preliminary data.</text>
</comment>
<dbReference type="Pfam" id="PF00622">
    <property type="entry name" value="SPRY"/>
    <property type="match status" value="1"/>
</dbReference>
<evidence type="ECO:0000259" key="2">
    <source>
        <dbReference type="PROSITE" id="PS50188"/>
    </source>
</evidence>
<dbReference type="CDD" id="cd12885">
    <property type="entry name" value="SPRY_RanBP_like"/>
    <property type="match status" value="1"/>
</dbReference>
<proteinExistence type="predicted"/>
<dbReference type="PROSITE" id="PS50188">
    <property type="entry name" value="B302_SPRY"/>
    <property type="match status" value="1"/>
</dbReference>
<feature type="compositionally biased region" description="Low complexity" evidence="1">
    <location>
        <begin position="19"/>
        <end position="37"/>
    </location>
</feature>
<evidence type="ECO:0000313" key="4">
    <source>
        <dbReference type="Proteomes" id="UP001620626"/>
    </source>
</evidence>
<dbReference type="InterPro" id="IPR001870">
    <property type="entry name" value="B30.2/SPRY"/>
</dbReference>
<feature type="domain" description="B30.2/SPRY" evidence="2">
    <location>
        <begin position="1"/>
        <end position="167"/>
    </location>
</feature>
<organism evidence="3 4">
    <name type="scientific">Heterodera trifolii</name>
    <dbReference type="NCBI Taxonomy" id="157864"/>
    <lineage>
        <taxon>Eukaryota</taxon>
        <taxon>Metazoa</taxon>
        <taxon>Ecdysozoa</taxon>
        <taxon>Nematoda</taxon>
        <taxon>Chromadorea</taxon>
        <taxon>Rhabditida</taxon>
        <taxon>Tylenchina</taxon>
        <taxon>Tylenchomorpha</taxon>
        <taxon>Tylenchoidea</taxon>
        <taxon>Heteroderidae</taxon>
        <taxon>Heteroderinae</taxon>
        <taxon>Heterodera</taxon>
    </lineage>
</organism>
<dbReference type="SUPFAM" id="SSF49899">
    <property type="entry name" value="Concanavalin A-like lectins/glucanases"/>
    <property type="match status" value="1"/>
</dbReference>
<dbReference type="InterPro" id="IPR003877">
    <property type="entry name" value="SPRY_dom"/>
</dbReference>
<protein>
    <recommendedName>
        <fullName evidence="2">B30.2/SPRY domain-containing protein</fullName>
    </recommendedName>
</protein>
<dbReference type="Proteomes" id="UP001620626">
    <property type="component" value="Unassembled WGS sequence"/>
</dbReference>
<dbReference type="AlphaFoldDB" id="A0ABD2LHV9"/>
<sequence length="173" mass="19325">MRTPRTRTLTPKRTPPPTTTTSAAASDAYAHAQAYTPTDDDDDRPRPPPRRTPPKRLTFGFAAKKWTKLEGTIVPNFGTYAYSNDGYITIDGKRIEPKEDSFKLNDIVGCGINPATRQIFFTKNGLRRGPFYLDANSPCSVPDELFPFVSLLRLGDKIEANFGPHFKFNLATL</sequence>
<dbReference type="InterPro" id="IPR043136">
    <property type="entry name" value="B30.2/SPRY_sf"/>
</dbReference>